<dbReference type="AlphaFoldDB" id="A0AAX0UHE5"/>
<dbReference type="Proteomes" id="UP000231878">
    <property type="component" value="Unassembled WGS sequence"/>
</dbReference>
<feature type="compositionally biased region" description="Basic and acidic residues" evidence="1">
    <location>
        <begin position="1"/>
        <end position="12"/>
    </location>
</feature>
<evidence type="ECO:0000313" key="3">
    <source>
        <dbReference type="Proteomes" id="UP000231878"/>
    </source>
</evidence>
<sequence>MSGAAHDTHDTRGPCAAAWRSGRRRARVARRLARFAAVPRAARPRASARAMTACAVARRASAVRFAGGLRYTWIAKLRRLPPPTSPKRAASGAARLR</sequence>
<evidence type="ECO:0000256" key="1">
    <source>
        <dbReference type="SAM" id="MobiDB-lite"/>
    </source>
</evidence>
<dbReference type="RefSeq" id="WP_004531255.1">
    <property type="nucleotide sequence ID" value="NZ_CFVL01000006.1"/>
</dbReference>
<protein>
    <submittedName>
        <fullName evidence="2">Uncharacterized protein</fullName>
    </submittedName>
</protein>
<dbReference type="EMBL" id="PHRB01000001">
    <property type="protein sequence ID" value="PJO68067.1"/>
    <property type="molecule type" value="Genomic_DNA"/>
</dbReference>
<gene>
    <name evidence="2" type="ORF">CWD88_02055</name>
</gene>
<evidence type="ECO:0000313" key="2">
    <source>
        <dbReference type="EMBL" id="PJO68067.1"/>
    </source>
</evidence>
<feature type="region of interest" description="Disordered" evidence="1">
    <location>
        <begin position="1"/>
        <end position="20"/>
    </location>
</feature>
<reference evidence="2 3" key="1">
    <citation type="submission" date="2017-11" db="EMBL/GenBank/DDBJ databases">
        <title>Molecular characterization of Burkholderia pseudomallei and closely related isolates from Vietnam.</title>
        <authorList>
            <person name="Ustinov D.V."/>
            <person name="Antonov A.S."/>
            <person name="Avdusheva E.F."/>
            <person name="Shpak I.M."/>
            <person name="Zakharova I.B."/>
            <person name="Thi L.A."/>
            <person name="Teteryatnikova N."/>
            <person name="Lopasteyskaya Y.A."/>
            <person name="Kuzyutina J.A."/>
            <person name="Ngo T.N."/>
            <person name="Victorov D.V."/>
        </authorList>
    </citation>
    <scope>NUCLEOTIDE SEQUENCE [LARGE SCALE GENOMIC DNA]</scope>
    <source>
        <strain evidence="2 3">V1512</strain>
    </source>
</reference>
<name>A0AAX0UHE5_BURPE</name>
<proteinExistence type="predicted"/>
<comment type="caution">
    <text evidence="2">The sequence shown here is derived from an EMBL/GenBank/DDBJ whole genome shotgun (WGS) entry which is preliminary data.</text>
</comment>
<organism evidence="2 3">
    <name type="scientific">Burkholderia pseudomallei</name>
    <name type="common">Pseudomonas pseudomallei</name>
    <dbReference type="NCBI Taxonomy" id="28450"/>
    <lineage>
        <taxon>Bacteria</taxon>
        <taxon>Pseudomonadati</taxon>
        <taxon>Pseudomonadota</taxon>
        <taxon>Betaproteobacteria</taxon>
        <taxon>Burkholderiales</taxon>
        <taxon>Burkholderiaceae</taxon>
        <taxon>Burkholderia</taxon>
        <taxon>pseudomallei group</taxon>
    </lineage>
</organism>
<accession>A0AAX0UHE5</accession>